<protein>
    <submittedName>
        <fullName evidence="2">Uncharacterized protein</fullName>
    </submittedName>
</protein>
<accession>A0AAE0Y2B7</accession>
<comment type="caution">
    <text evidence="2">The sequence shown here is derived from an EMBL/GenBank/DDBJ whole genome shotgun (WGS) entry which is preliminary data.</text>
</comment>
<evidence type="ECO:0000256" key="1">
    <source>
        <dbReference type="SAM" id="MobiDB-lite"/>
    </source>
</evidence>
<feature type="region of interest" description="Disordered" evidence="1">
    <location>
        <begin position="34"/>
        <end position="53"/>
    </location>
</feature>
<organism evidence="2 3">
    <name type="scientific">Elysia crispata</name>
    <name type="common">lettuce slug</name>
    <dbReference type="NCBI Taxonomy" id="231223"/>
    <lineage>
        <taxon>Eukaryota</taxon>
        <taxon>Metazoa</taxon>
        <taxon>Spiralia</taxon>
        <taxon>Lophotrochozoa</taxon>
        <taxon>Mollusca</taxon>
        <taxon>Gastropoda</taxon>
        <taxon>Heterobranchia</taxon>
        <taxon>Euthyneura</taxon>
        <taxon>Panpulmonata</taxon>
        <taxon>Sacoglossa</taxon>
        <taxon>Placobranchoidea</taxon>
        <taxon>Plakobranchidae</taxon>
        <taxon>Elysia</taxon>
    </lineage>
</organism>
<dbReference type="AlphaFoldDB" id="A0AAE0Y2B7"/>
<evidence type="ECO:0000313" key="3">
    <source>
        <dbReference type="Proteomes" id="UP001283361"/>
    </source>
</evidence>
<reference evidence="2" key="1">
    <citation type="journal article" date="2023" name="G3 (Bethesda)">
        <title>A reference genome for the long-term kleptoplast-retaining sea slug Elysia crispata morphotype clarki.</title>
        <authorList>
            <person name="Eastman K.E."/>
            <person name="Pendleton A.L."/>
            <person name="Shaikh M.A."/>
            <person name="Suttiyut T."/>
            <person name="Ogas R."/>
            <person name="Tomko P."/>
            <person name="Gavelis G."/>
            <person name="Widhalm J.R."/>
            <person name="Wisecaver J.H."/>
        </authorList>
    </citation>
    <scope>NUCLEOTIDE SEQUENCE</scope>
    <source>
        <strain evidence="2">ECLA1</strain>
    </source>
</reference>
<feature type="compositionally biased region" description="Basic and acidic residues" evidence="1">
    <location>
        <begin position="40"/>
        <end position="53"/>
    </location>
</feature>
<proteinExistence type="predicted"/>
<sequence>MYSRPSPETWTGCGARVGKHQAWGLGIPARGVGYTGLDPETGKEGGREKKNKERLALTQQPFWPGTKGDKPCRICWVTEYPQFCPLGVKTLSRGEGRRFARGLVSIFHIAQVDTLAWRERFCVLEGSHVKTLSGPGVFTPRHAHGVKRAADMRRQGPPIRDLSWRVKQRGEIR</sequence>
<dbReference type="EMBL" id="JAWDGP010007099">
    <property type="protein sequence ID" value="KAK3729963.1"/>
    <property type="molecule type" value="Genomic_DNA"/>
</dbReference>
<gene>
    <name evidence="2" type="ORF">RRG08_051933</name>
</gene>
<dbReference type="Proteomes" id="UP001283361">
    <property type="component" value="Unassembled WGS sequence"/>
</dbReference>
<evidence type="ECO:0000313" key="2">
    <source>
        <dbReference type="EMBL" id="KAK3729963.1"/>
    </source>
</evidence>
<name>A0AAE0Y2B7_9GAST</name>
<keyword evidence="3" id="KW-1185">Reference proteome</keyword>